<sequence>MSDLSASDLRAFIPARDYASSKRFYASLGWETRDVDTGLALVRVADGQHFYIQDYYIQQVAENSMLHLTVTDAQAWHQHVASVLRDGAFPDARVQPPKPQPYGALVTFVHDPSGVLLHLCQWQR</sequence>
<proteinExistence type="predicted"/>
<gene>
    <name evidence="1" type="ORF">ACFONC_14580</name>
</gene>
<organism evidence="1 2">
    <name type="scientific">Luteimonas soli</name>
    <dbReference type="NCBI Taxonomy" id="1648966"/>
    <lineage>
        <taxon>Bacteria</taxon>
        <taxon>Pseudomonadati</taxon>
        <taxon>Pseudomonadota</taxon>
        <taxon>Gammaproteobacteria</taxon>
        <taxon>Lysobacterales</taxon>
        <taxon>Lysobacteraceae</taxon>
        <taxon>Luteimonas</taxon>
    </lineage>
</organism>
<keyword evidence="2" id="KW-1185">Reference proteome</keyword>
<dbReference type="EMBL" id="JBHRYA010000012">
    <property type="protein sequence ID" value="MFC3717374.1"/>
    <property type="molecule type" value="Genomic_DNA"/>
</dbReference>
<evidence type="ECO:0000313" key="2">
    <source>
        <dbReference type="Proteomes" id="UP001595705"/>
    </source>
</evidence>
<dbReference type="RefSeq" id="WP_386745288.1">
    <property type="nucleotide sequence ID" value="NZ_JBHRYA010000012.1"/>
</dbReference>
<dbReference type="SUPFAM" id="SSF54593">
    <property type="entry name" value="Glyoxalase/Bleomycin resistance protein/Dihydroxybiphenyl dioxygenase"/>
    <property type="match status" value="1"/>
</dbReference>
<dbReference type="Proteomes" id="UP001595705">
    <property type="component" value="Unassembled WGS sequence"/>
</dbReference>
<name>A0ABV7XR71_9GAMM</name>
<protein>
    <submittedName>
        <fullName evidence="1">Glyoxalase</fullName>
    </submittedName>
</protein>
<dbReference type="Gene3D" id="3.10.180.10">
    <property type="entry name" value="2,3-Dihydroxybiphenyl 1,2-Dioxygenase, domain 1"/>
    <property type="match status" value="1"/>
</dbReference>
<evidence type="ECO:0000313" key="1">
    <source>
        <dbReference type="EMBL" id="MFC3717374.1"/>
    </source>
</evidence>
<comment type="caution">
    <text evidence="1">The sequence shown here is derived from an EMBL/GenBank/DDBJ whole genome shotgun (WGS) entry which is preliminary data.</text>
</comment>
<reference evidence="2" key="1">
    <citation type="journal article" date="2019" name="Int. J. Syst. Evol. Microbiol.">
        <title>The Global Catalogue of Microorganisms (GCM) 10K type strain sequencing project: providing services to taxonomists for standard genome sequencing and annotation.</title>
        <authorList>
            <consortium name="The Broad Institute Genomics Platform"/>
            <consortium name="The Broad Institute Genome Sequencing Center for Infectious Disease"/>
            <person name="Wu L."/>
            <person name="Ma J."/>
        </authorList>
    </citation>
    <scope>NUCLEOTIDE SEQUENCE [LARGE SCALE GENOMIC DNA]</scope>
    <source>
        <strain evidence="2">KCTC 42441</strain>
    </source>
</reference>
<dbReference type="InterPro" id="IPR029068">
    <property type="entry name" value="Glyas_Bleomycin-R_OHBP_Dase"/>
</dbReference>
<accession>A0ABV7XR71</accession>